<accession>A0A2P5IC47</accession>
<gene>
    <name evidence="3" type="ORF">DHEL01_v201528</name>
</gene>
<dbReference type="EMBL" id="MAVT02000071">
    <property type="protein sequence ID" value="POS80084.1"/>
    <property type="molecule type" value="Genomic_DNA"/>
</dbReference>
<keyword evidence="2" id="KW-0812">Transmembrane</keyword>
<feature type="transmembrane region" description="Helical" evidence="2">
    <location>
        <begin position="299"/>
        <end position="320"/>
    </location>
</feature>
<dbReference type="AlphaFoldDB" id="A0A2P5IC47"/>
<feature type="transmembrane region" description="Helical" evidence="2">
    <location>
        <begin position="229"/>
        <end position="250"/>
    </location>
</feature>
<keyword evidence="2" id="KW-1133">Transmembrane helix</keyword>
<evidence type="ECO:0000313" key="4">
    <source>
        <dbReference type="Proteomes" id="UP000094444"/>
    </source>
</evidence>
<feature type="transmembrane region" description="Helical" evidence="2">
    <location>
        <begin position="326"/>
        <end position="346"/>
    </location>
</feature>
<dbReference type="Proteomes" id="UP000094444">
    <property type="component" value="Unassembled WGS sequence"/>
</dbReference>
<name>A0A2P5IC47_DIAHE</name>
<dbReference type="InParanoid" id="A0A2P5IC47"/>
<keyword evidence="2" id="KW-0472">Membrane</keyword>
<keyword evidence="4" id="KW-1185">Reference proteome</keyword>
<protein>
    <submittedName>
        <fullName evidence="3">Uncharacterized protein</fullName>
    </submittedName>
</protein>
<organism evidence="3 4">
    <name type="scientific">Diaporthe helianthi</name>
    <dbReference type="NCBI Taxonomy" id="158607"/>
    <lineage>
        <taxon>Eukaryota</taxon>
        <taxon>Fungi</taxon>
        <taxon>Dikarya</taxon>
        <taxon>Ascomycota</taxon>
        <taxon>Pezizomycotina</taxon>
        <taxon>Sordariomycetes</taxon>
        <taxon>Sordariomycetidae</taxon>
        <taxon>Diaporthales</taxon>
        <taxon>Diaporthaceae</taxon>
        <taxon>Diaporthe</taxon>
    </lineage>
</organism>
<proteinExistence type="predicted"/>
<reference evidence="3" key="1">
    <citation type="submission" date="2017-09" db="EMBL/GenBank/DDBJ databases">
        <title>Polyketide synthases of a Diaporthe helianthi virulent isolate.</title>
        <authorList>
            <person name="Baroncelli R."/>
        </authorList>
    </citation>
    <scope>NUCLEOTIDE SEQUENCE [LARGE SCALE GENOMIC DNA]</scope>
    <source>
        <strain evidence="3">7/96</strain>
    </source>
</reference>
<dbReference type="OrthoDB" id="5394254at2759"/>
<sequence>MSSTKQVDAVNNDAGEGSSSSAAQAVAVTNPENSTSAPAERRSTLPPVLQFPLVAILSFSISSLGYSFINEFTHGELATVMRTLDTPRELGIMTAWRLTELALGWFANFDSVDLAALNLLSHSPTFYLMTAFYNVGPKTAIAGLTVDVIASFVPFLLLRPLSAAHRSSSSTPNREIIADTPIAILSTLLATFIYSVTLFLSYKTFLPGILVLYFVGIPTVEPLHSATSIYVSPLATALAAASGIAARSFIFTPLAATGRTEADEKAAQFDPVTASLGETVWWNIWGYTTQTKVGFARTLALMAVTGINTTLQGYLTISGVEPTGAAIYASVWVAAAFFTGVGLGAVGEV</sequence>
<evidence type="ECO:0000256" key="2">
    <source>
        <dbReference type="SAM" id="Phobius"/>
    </source>
</evidence>
<comment type="caution">
    <text evidence="3">The sequence shown here is derived from an EMBL/GenBank/DDBJ whole genome shotgun (WGS) entry which is preliminary data.</text>
</comment>
<feature type="region of interest" description="Disordered" evidence="1">
    <location>
        <begin position="1"/>
        <end position="41"/>
    </location>
</feature>
<feature type="transmembrane region" description="Helical" evidence="2">
    <location>
        <begin position="140"/>
        <end position="161"/>
    </location>
</feature>
<feature type="compositionally biased region" description="Low complexity" evidence="1">
    <location>
        <begin position="18"/>
        <end position="28"/>
    </location>
</feature>
<evidence type="ECO:0000256" key="1">
    <source>
        <dbReference type="SAM" id="MobiDB-lite"/>
    </source>
</evidence>
<feature type="transmembrane region" description="Helical" evidence="2">
    <location>
        <begin position="182"/>
        <end position="202"/>
    </location>
</feature>
<evidence type="ECO:0000313" key="3">
    <source>
        <dbReference type="EMBL" id="POS80084.1"/>
    </source>
</evidence>